<dbReference type="RefSeq" id="WP_168078379.1">
    <property type="nucleotide sequence ID" value="NZ_BAAAQJ010000021.1"/>
</dbReference>
<evidence type="ECO:0000313" key="3">
    <source>
        <dbReference type="Proteomes" id="UP000653674"/>
    </source>
</evidence>
<proteinExistence type="predicted"/>
<dbReference type="EMBL" id="BONU01000021">
    <property type="protein sequence ID" value="GIG74698.1"/>
    <property type="molecule type" value="Genomic_DNA"/>
</dbReference>
<evidence type="ECO:0000259" key="1">
    <source>
        <dbReference type="Pfam" id="PF01636"/>
    </source>
</evidence>
<protein>
    <submittedName>
        <fullName evidence="2">Aminoglycoside phosphotransferase</fullName>
    </submittedName>
</protein>
<dbReference type="InterPro" id="IPR002575">
    <property type="entry name" value="Aminoglycoside_PTrfase"/>
</dbReference>
<gene>
    <name evidence="2" type="ORF">Pfl04_31020</name>
</gene>
<evidence type="ECO:0000313" key="2">
    <source>
        <dbReference type="EMBL" id="GIG74698.1"/>
    </source>
</evidence>
<name>A0A8J3LQB4_9ACTN</name>
<dbReference type="SUPFAM" id="SSF56112">
    <property type="entry name" value="Protein kinase-like (PK-like)"/>
    <property type="match status" value="1"/>
</dbReference>
<comment type="caution">
    <text evidence="2">The sequence shown here is derived from an EMBL/GenBank/DDBJ whole genome shotgun (WGS) entry which is preliminary data.</text>
</comment>
<dbReference type="InterPro" id="IPR011009">
    <property type="entry name" value="Kinase-like_dom_sf"/>
</dbReference>
<dbReference type="AlphaFoldDB" id="A0A8J3LQB4"/>
<dbReference type="Gene3D" id="3.90.1200.10">
    <property type="match status" value="1"/>
</dbReference>
<dbReference type="Pfam" id="PF01636">
    <property type="entry name" value="APH"/>
    <property type="match status" value="1"/>
</dbReference>
<keyword evidence="3" id="KW-1185">Reference proteome</keyword>
<accession>A0A8J3LQB4</accession>
<sequence>MTARQALELTAKQAGFDSTDAELIRAGENTLFRLVDGVVARVGRPGQEAAANKEVQVSRWLSTAGIAVVEAMLEITQPIVVDGVPVTFWRELPLHREGSVDQVADVLRQLHALQPPPYLDLSPLAPFVRLDERIAEASVFSDADRQWLHEHLHRLQQRYAELPAGLPRGAVHGDAWGGNIVATAGGPVVLDLERFAYGPPEWDLVSIAVDHFTFGSLSDAEWAEFCHRYGYDVTDWAGYTVLRDARELRKVTFAAQMAAQYPHLRKQAQYRLACIRGERGSRPWNWEPVP</sequence>
<organism evidence="2 3">
    <name type="scientific">Planosporangium flavigriseum</name>
    <dbReference type="NCBI Taxonomy" id="373681"/>
    <lineage>
        <taxon>Bacteria</taxon>
        <taxon>Bacillati</taxon>
        <taxon>Actinomycetota</taxon>
        <taxon>Actinomycetes</taxon>
        <taxon>Micromonosporales</taxon>
        <taxon>Micromonosporaceae</taxon>
        <taxon>Planosporangium</taxon>
    </lineage>
</organism>
<reference evidence="2" key="1">
    <citation type="submission" date="2021-01" db="EMBL/GenBank/DDBJ databases">
        <title>Whole genome shotgun sequence of Planosporangium flavigriseum NBRC 105377.</title>
        <authorList>
            <person name="Komaki H."/>
            <person name="Tamura T."/>
        </authorList>
    </citation>
    <scope>NUCLEOTIDE SEQUENCE</scope>
    <source>
        <strain evidence="2">NBRC 105377</strain>
    </source>
</reference>
<feature type="domain" description="Aminoglycoside phosphotransferase" evidence="1">
    <location>
        <begin position="28"/>
        <end position="237"/>
    </location>
</feature>
<dbReference type="Proteomes" id="UP000653674">
    <property type="component" value="Unassembled WGS sequence"/>
</dbReference>